<dbReference type="OrthoDB" id="370053at2"/>
<feature type="transmembrane region" description="Helical" evidence="1">
    <location>
        <begin position="132"/>
        <end position="148"/>
    </location>
</feature>
<keyword evidence="1" id="KW-0812">Transmembrane</keyword>
<feature type="transmembrane region" description="Helical" evidence="1">
    <location>
        <begin position="98"/>
        <end position="120"/>
    </location>
</feature>
<comment type="caution">
    <text evidence="2">The sequence shown here is derived from an EMBL/GenBank/DDBJ whole genome shotgun (WGS) entry which is preliminary data.</text>
</comment>
<dbReference type="GO" id="GO:0005886">
    <property type="term" value="C:plasma membrane"/>
    <property type="evidence" value="ECO:0007669"/>
    <property type="project" value="TreeGrafter"/>
</dbReference>
<dbReference type="AlphaFoldDB" id="A0A397PNN7"/>
<dbReference type="Proteomes" id="UP000266273">
    <property type="component" value="Unassembled WGS sequence"/>
</dbReference>
<dbReference type="PANTHER" id="PTHR34821:SF2">
    <property type="entry name" value="INNER MEMBRANE PROTEIN YDCZ"/>
    <property type="match status" value="1"/>
</dbReference>
<protein>
    <submittedName>
        <fullName evidence="2">Transporter family-2 protein</fullName>
    </submittedName>
</protein>
<proteinExistence type="predicted"/>
<dbReference type="InterPro" id="IPR006750">
    <property type="entry name" value="YdcZ"/>
</dbReference>
<name>A0A397PNN7_9HYPH</name>
<evidence type="ECO:0000313" key="3">
    <source>
        <dbReference type="Proteomes" id="UP000266273"/>
    </source>
</evidence>
<feature type="transmembrane region" description="Helical" evidence="1">
    <location>
        <begin position="6"/>
        <end position="24"/>
    </location>
</feature>
<keyword evidence="3" id="KW-1185">Reference proteome</keyword>
<dbReference type="RefSeq" id="WP_119062234.1">
    <property type="nucleotide sequence ID" value="NZ_QXDF01000003.1"/>
</dbReference>
<organism evidence="2 3">
    <name type="scientific">Dichotomicrobium thermohalophilum</name>
    <dbReference type="NCBI Taxonomy" id="933063"/>
    <lineage>
        <taxon>Bacteria</taxon>
        <taxon>Pseudomonadati</taxon>
        <taxon>Pseudomonadota</taxon>
        <taxon>Alphaproteobacteria</taxon>
        <taxon>Hyphomicrobiales</taxon>
        <taxon>Hyphomicrobiaceae</taxon>
        <taxon>Dichotomicrobium</taxon>
    </lineage>
</organism>
<dbReference type="Pfam" id="PF04657">
    <property type="entry name" value="DMT_YdcZ"/>
    <property type="match status" value="1"/>
</dbReference>
<reference evidence="2 3" key="1">
    <citation type="submission" date="2018-08" db="EMBL/GenBank/DDBJ databases">
        <title>Genomic Encyclopedia of Archaeal and Bacterial Type Strains, Phase II (KMG-II): from individual species to whole genera.</title>
        <authorList>
            <person name="Goeker M."/>
        </authorList>
    </citation>
    <scope>NUCLEOTIDE SEQUENCE [LARGE SCALE GENOMIC DNA]</scope>
    <source>
        <strain evidence="2 3">DSM 5002</strain>
    </source>
</reference>
<sequence>MTTTTLYYLIALGVGVVAGTYLPMNGRFGEQVGSPLLATAVFFVVGAVTAVAVWVALGEGGTWTRLSRGFPLFFLLGMVSFGIIFAATFFIPRMGAGAYFVCLVSGQVLAGMVLSHFGIFAPERLPMTPLKAIGALAVIAGVILIRIAESNDLRRAQANDPPPAEETRTARR</sequence>
<evidence type="ECO:0000256" key="1">
    <source>
        <dbReference type="SAM" id="Phobius"/>
    </source>
</evidence>
<feature type="transmembrane region" description="Helical" evidence="1">
    <location>
        <begin position="69"/>
        <end position="91"/>
    </location>
</feature>
<dbReference type="EMBL" id="QXDF01000003">
    <property type="protein sequence ID" value="RIA47351.1"/>
    <property type="molecule type" value="Genomic_DNA"/>
</dbReference>
<gene>
    <name evidence="2" type="ORF">BXY53_2429</name>
</gene>
<dbReference type="PANTHER" id="PTHR34821">
    <property type="entry name" value="INNER MEMBRANE PROTEIN YDCZ"/>
    <property type="match status" value="1"/>
</dbReference>
<feature type="transmembrane region" description="Helical" evidence="1">
    <location>
        <begin position="36"/>
        <end position="57"/>
    </location>
</feature>
<accession>A0A397PNN7</accession>
<keyword evidence="1" id="KW-0472">Membrane</keyword>
<keyword evidence="1" id="KW-1133">Transmembrane helix</keyword>
<evidence type="ECO:0000313" key="2">
    <source>
        <dbReference type="EMBL" id="RIA47351.1"/>
    </source>
</evidence>